<comment type="subunit">
    <text evidence="9">The complex comprises the extracytoplasmic solute receptor protein and the two transmembrane proteins.</text>
</comment>
<dbReference type="Proteomes" id="UP000006746">
    <property type="component" value="Unassembled WGS sequence"/>
</dbReference>
<proteinExistence type="inferred from homology"/>
<evidence type="ECO:0000313" key="11">
    <source>
        <dbReference type="EMBL" id="EKE76835.1"/>
    </source>
</evidence>
<evidence type="ECO:0000256" key="2">
    <source>
        <dbReference type="ARBA" id="ARBA00022448"/>
    </source>
</evidence>
<evidence type="ECO:0000256" key="9">
    <source>
        <dbReference type="RuleBase" id="RU369079"/>
    </source>
</evidence>
<evidence type="ECO:0000313" key="12">
    <source>
        <dbReference type="Proteomes" id="UP000006746"/>
    </source>
</evidence>
<keyword evidence="2 9" id="KW-0813">Transport</keyword>
<evidence type="ECO:0000256" key="6">
    <source>
        <dbReference type="ARBA" id="ARBA00022989"/>
    </source>
</evidence>
<dbReference type="AlphaFoldDB" id="K2KHR3"/>
<dbReference type="STRING" id="1207063.P24_06521"/>
<dbReference type="RefSeq" id="WP_008943915.1">
    <property type="nucleotide sequence ID" value="NZ_AMRL01000006.1"/>
</dbReference>
<dbReference type="GO" id="GO:0022857">
    <property type="term" value="F:transmembrane transporter activity"/>
    <property type="evidence" value="ECO:0007669"/>
    <property type="project" value="UniProtKB-UniRule"/>
</dbReference>
<keyword evidence="3" id="KW-1003">Cell membrane</keyword>
<evidence type="ECO:0000256" key="1">
    <source>
        <dbReference type="ARBA" id="ARBA00004429"/>
    </source>
</evidence>
<protein>
    <recommendedName>
        <fullName evidence="9">TRAP transporter small permease protein</fullName>
    </recommendedName>
</protein>
<keyword evidence="4 9" id="KW-0997">Cell inner membrane</keyword>
<keyword evidence="7 9" id="KW-0472">Membrane</keyword>
<accession>K2KHR3</accession>
<feature type="transmembrane region" description="Helical" evidence="9">
    <location>
        <begin position="92"/>
        <end position="114"/>
    </location>
</feature>
<feature type="transmembrane region" description="Helical" evidence="9">
    <location>
        <begin position="54"/>
        <end position="71"/>
    </location>
</feature>
<name>K2KHR3_9PROT</name>
<comment type="similarity">
    <text evidence="8 9">Belongs to the TRAP transporter small permease family.</text>
</comment>
<keyword evidence="12" id="KW-1185">Reference proteome</keyword>
<evidence type="ECO:0000256" key="5">
    <source>
        <dbReference type="ARBA" id="ARBA00022692"/>
    </source>
</evidence>
<keyword evidence="6 9" id="KW-1133">Transmembrane helix</keyword>
<evidence type="ECO:0000256" key="8">
    <source>
        <dbReference type="ARBA" id="ARBA00038436"/>
    </source>
</evidence>
<feature type="transmembrane region" description="Helical" evidence="9">
    <location>
        <begin position="134"/>
        <end position="154"/>
    </location>
</feature>
<evidence type="ECO:0000256" key="7">
    <source>
        <dbReference type="ARBA" id="ARBA00023136"/>
    </source>
</evidence>
<keyword evidence="5 9" id="KW-0812">Transmembrane</keyword>
<feature type="domain" description="Tripartite ATP-independent periplasmic transporters DctQ component" evidence="10">
    <location>
        <begin position="30"/>
        <end position="162"/>
    </location>
</feature>
<dbReference type="GO" id="GO:0015740">
    <property type="term" value="P:C4-dicarboxylate transport"/>
    <property type="evidence" value="ECO:0007669"/>
    <property type="project" value="TreeGrafter"/>
</dbReference>
<dbReference type="EMBL" id="AMRL01000006">
    <property type="protein sequence ID" value="EKE76835.1"/>
    <property type="molecule type" value="Genomic_DNA"/>
</dbReference>
<dbReference type="InterPro" id="IPR055348">
    <property type="entry name" value="DctQ"/>
</dbReference>
<dbReference type="PANTHER" id="PTHR35011">
    <property type="entry name" value="2,3-DIKETO-L-GULONATE TRAP TRANSPORTER SMALL PERMEASE PROTEIN YIAM"/>
    <property type="match status" value="1"/>
</dbReference>
<comment type="function">
    <text evidence="9">Part of the tripartite ATP-independent periplasmic (TRAP) transport system.</text>
</comment>
<evidence type="ECO:0000256" key="3">
    <source>
        <dbReference type="ARBA" id="ARBA00022475"/>
    </source>
</evidence>
<gene>
    <name evidence="11" type="ORF">P24_06521</name>
</gene>
<dbReference type="InterPro" id="IPR007387">
    <property type="entry name" value="TRAP_DctQ"/>
</dbReference>
<comment type="caution">
    <text evidence="11">The sequence shown here is derived from an EMBL/GenBank/DDBJ whole genome shotgun (WGS) entry which is preliminary data.</text>
</comment>
<feature type="transmembrane region" description="Helical" evidence="9">
    <location>
        <begin position="12"/>
        <end position="34"/>
    </location>
</feature>
<reference evidence="11 12" key="1">
    <citation type="journal article" date="2012" name="J. Bacteriol.">
        <title>Genome Sequence of Oceanibaculum indicum Type Strain P24.</title>
        <authorList>
            <person name="Lai Q."/>
            <person name="Shao Z."/>
        </authorList>
    </citation>
    <scope>NUCLEOTIDE SEQUENCE [LARGE SCALE GENOMIC DNA]</scope>
    <source>
        <strain evidence="11 12">P24</strain>
    </source>
</reference>
<dbReference type="GO" id="GO:0005886">
    <property type="term" value="C:plasma membrane"/>
    <property type="evidence" value="ECO:0007669"/>
    <property type="project" value="UniProtKB-SubCell"/>
</dbReference>
<sequence length="175" mass="18846">MKSILVLLERVVGVLSALATALAALLMLAITGIVGYGVAMRYLFNQPQVWSDELASYLIVLVVMLAIAEVLRRGEHISIDLLVERLGARVRYWVDVAGMVSVIVVAGVLIVSGWDMTAFSADMGIRSTGYLAMPMWLPQATLPLGFALLGLAALNRLLRLLTGLEAPRETGGHKS</sequence>
<dbReference type="Pfam" id="PF04290">
    <property type="entry name" value="DctQ"/>
    <property type="match status" value="1"/>
</dbReference>
<dbReference type="eggNOG" id="COG3090">
    <property type="taxonomic scope" value="Bacteria"/>
</dbReference>
<evidence type="ECO:0000259" key="10">
    <source>
        <dbReference type="Pfam" id="PF04290"/>
    </source>
</evidence>
<organism evidence="11 12">
    <name type="scientific">Oceanibaculum indicum P24</name>
    <dbReference type="NCBI Taxonomy" id="1207063"/>
    <lineage>
        <taxon>Bacteria</taxon>
        <taxon>Pseudomonadati</taxon>
        <taxon>Pseudomonadota</taxon>
        <taxon>Alphaproteobacteria</taxon>
        <taxon>Rhodospirillales</taxon>
        <taxon>Oceanibaculaceae</taxon>
        <taxon>Oceanibaculum</taxon>
    </lineage>
</organism>
<evidence type="ECO:0000256" key="4">
    <source>
        <dbReference type="ARBA" id="ARBA00022519"/>
    </source>
</evidence>
<comment type="subcellular location">
    <subcellularLocation>
        <location evidence="1 9">Cell inner membrane</location>
        <topology evidence="1 9">Multi-pass membrane protein</topology>
    </subcellularLocation>
</comment>
<dbReference type="PANTHER" id="PTHR35011:SF10">
    <property type="entry name" value="TRAP TRANSPORTER SMALL PERMEASE PROTEIN"/>
    <property type="match status" value="1"/>
</dbReference>